<dbReference type="Pfam" id="PF23271">
    <property type="entry name" value="HEAT_GCN1"/>
    <property type="match status" value="1"/>
</dbReference>
<sequence>MVPPISCVDGTPDSANSGLCVDGTPISCVGGWYPCCLDGGWRDGGMVPSAVPQMVRETAQKACRILVELYGISSFDTLLAHLQVTPPSAHTPTHAPDHRHLFLRSSPRNLMLTWLEALTSPNWRIRHASITLLGDLLHRAAGLRGPRVSESEDAAAAGEEDEDEDDTMNESQADDRDAALLRVLGAERKTSVLVAMYLARCDLTLVVRQTASRVWKMVVANTPKALKEILPPLIRILIEYLASGNPDKREVARHSLADIASKLTDRVVMTMLPLLQQGLSDTNDHSREGAALGLSALLTHANKTLLSVHIHDVIPAVRQALCDKLPTVRSAAATSFDTLLRAVGSQAIDEIVPQLLDALDGENSELALEGLKEVLNVKGHILSYVLPKLVKPPISLGSARALAGLAVAAGPSLTRHMHSLLPVLIDAMAENPAIAQPASQIVCAVTSSEHVLFGDLIKFLTETRPHLRLNAALLLGSYFQAHPVEDVMNVPLVLLPLACLMADPDEAVMRAGWTAVGQVIEAIPKPMQCECVETLRMALMGPTTASGRTWAMSGTLCCPPSVWPMSVLVLVLGVKVVLPVFIQALTAGTPEQRELAAEGLGDMVAMSSVEGLRSSVLAITGPLIRVIADKFGWRVKAAILKTFALLITKIGPLIKSFVSPLQTTFVKALNDPTRSTSPPPVDITPNKEVRTRAAHALSLLVSLIPRLDSLVIELHSALKAADGDIREGLLQALSGILASVGHCLTAQTRQSLLPTLVPLLEEPVDSTRDLAADTLAVYGRILPEGELMDMLQMHILLSPEQALWDSRHARLRMMAPFLASTGGPGAVRQDERLPSAPLAPSAASRPINCYLRGVCDTRSPAAPAAALEILEPITTWMFAMDADDKAPIRQALCGCLQPLLLRHCGEAFLAQAGPTTPWATDTVDRAINVLAPYMVDQAADVRMASFAALRAWATACPALAQRYMDLLVPGLTQGLKDRNLPAKSAAERALRALFRLQVDNTLLEAYEHSHGLPPSDYLGAYCRRVLARLEDESEDGHPTATTTAAHDDA</sequence>
<dbReference type="Pfam" id="PF25786">
    <property type="entry name" value="HEAT_GCN1_C"/>
    <property type="match status" value="1"/>
</dbReference>
<feature type="compositionally biased region" description="Acidic residues" evidence="3">
    <location>
        <begin position="158"/>
        <end position="168"/>
    </location>
</feature>
<comment type="caution">
    <text evidence="5">The sequence shown here is derived from an EMBL/GenBank/DDBJ whole genome shotgun (WGS) entry which is preliminary data.</text>
</comment>
<dbReference type="InterPro" id="IPR021133">
    <property type="entry name" value="HEAT_type_2"/>
</dbReference>
<feature type="repeat" description="HEAT" evidence="2">
    <location>
        <begin position="752"/>
        <end position="790"/>
    </location>
</feature>
<evidence type="ECO:0000256" key="1">
    <source>
        <dbReference type="ARBA" id="ARBA00022737"/>
    </source>
</evidence>
<dbReference type="InterPro" id="IPR011989">
    <property type="entry name" value="ARM-like"/>
</dbReference>
<dbReference type="Proteomes" id="UP001141327">
    <property type="component" value="Unassembled WGS sequence"/>
</dbReference>
<feature type="region of interest" description="Disordered" evidence="3">
    <location>
        <begin position="147"/>
        <end position="174"/>
    </location>
</feature>
<evidence type="ECO:0000256" key="2">
    <source>
        <dbReference type="PROSITE-ProRule" id="PRU00103"/>
    </source>
</evidence>
<dbReference type="SUPFAM" id="SSF48371">
    <property type="entry name" value="ARM repeat"/>
    <property type="match status" value="2"/>
</dbReference>
<organism evidence="5 6">
    <name type="scientific">Paratrimastix pyriformis</name>
    <dbReference type="NCBI Taxonomy" id="342808"/>
    <lineage>
        <taxon>Eukaryota</taxon>
        <taxon>Metamonada</taxon>
        <taxon>Preaxostyla</taxon>
        <taxon>Paratrimastigidae</taxon>
        <taxon>Paratrimastix</taxon>
    </lineage>
</organism>
<evidence type="ECO:0000256" key="3">
    <source>
        <dbReference type="SAM" id="MobiDB-lite"/>
    </source>
</evidence>
<dbReference type="PANTHER" id="PTHR23346:SF7">
    <property type="entry name" value="STALLED RIBOSOME SENSOR GCN1"/>
    <property type="match status" value="1"/>
</dbReference>
<evidence type="ECO:0000259" key="4">
    <source>
        <dbReference type="Pfam" id="PF23271"/>
    </source>
</evidence>
<dbReference type="PANTHER" id="PTHR23346">
    <property type="entry name" value="TRANSLATIONAL ACTIVATOR GCN1-RELATED"/>
    <property type="match status" value="1"/>
</dbReference>
<dbReference type="EMBL" id="JAPMOS010000007">
    <property type="protein sequence ID" value="KAJ4461537.1"/>
    <property type="molecule type" value="Genomic_DNA"/>
</dbReference>
<feature type="repeat" description="HEAT" evidence="2">
    <location>
        <begin position="313"/>
        <end position="350"/>
    </location>
</feature>
<dbReference type="Pfam" id="PF25801">
    <property type="entry name" value="HEAT_GCN1_C_2"/>
    <property type="match status" value="1"/>
</dbReference>
<keyword evidence="6" id="KW-1185">Reference proteome</keyword>
<keyword evidence="1" id="KW-0677">Repeat</keyword>
<accession>A0ABQ8UUW6</accession>
<dbReference type="InterPro" id="IPR016024">
    <property type="entry name" value="ARM-type_fold"/>
</dbReference>
<gene>
    <name evidence="5" type="ORF">PAPYR_2126</name>
</gene>
<proteinExistence type="predicted"/>
<evidence type="ECO:0000313" key="5">
    <source>
        <dbReference type="EMBL" id="KAJ4461537.1"/>
    </source>
</evidence>
<dbReference type="InterPro" id="IPR057546">
    <property type="entry name" value="HEAT_GCN1"/>
</dbReference>
<dbReference type="Gene3D" id="1.25.10.10">
    <property type="entry name" value="Leucine-rich Repeat Variant"/>
    <property type="match status" value="4"/>
</dbReference>
<dbReference type="PROSITE" id="PS50077">
    <property type="entry name" value="HEAT_REPEAT"/>
    <property type="match status" value="2"/>
</dbReference>
<feature type="domain" description="Stalled ribosome sensor GCN1-like HEAT repeats region" evidence="4">
    <location>
        <begin position="381"/>
        <end position="540"/>
    </location>
</feature>
<dbReference type="Pfam" id="PF24987">
    <property type="entry name" value="HEAT_EF3_N"/>
    <property type="match status" value="1"/>
</dbReference>
<evidence type="ECO:0000313" key="6">
    <source>
        <dbReference type="Proteomes" id="UP001141327"/>
    </source>
</evidence>
<protein>
    <recommendedName>
        <fullName evidence="4">Stalled ribosome sensor GCN1-like HEAT repeats region domain-containing protein</fullName>
    </recommendedName>
</protein>
<name>A0ABQ8UUW6_9EUKA</name>
<reference evidence="5" key="1">
    <citation type="journal article" date="2022" name="bioRxiv">
        <title>Genomics of Preaxostyla Flagellates Illuminates Evolutionary Transitions and the Path Towards Mitochondrial Loss.</title>
        <authorList>
            <person name="Novak L.V.F."/>
            <person name="Treitli S.C."/>
            <person name="Pyrih J."/>
            <person name="Halakuc P."/>
            <person name="Pipaliya S.V."/>
            <person name="Vacek V."/>
            <person name="Brzon O."/>
            <person name="Soukal P."/>
            <person name="Eme L."/>
            <person name="Dacks J.B."/>
            <person name="Karnkowska A."/>
            <person name="Elias M."/>
            <person name="Hampl V."/>
        </authorList>
    </citation>
    <scope>NUCLEOTIDE SEQUENCE</scope>
    <source>
        <strain evidence="5">RCP-MX</strain>
    </source>
</reference>